<comment type="subcellular location">
    <subcellularLocation>
        <location evidence="1">Cell inner membrane</location>
        <topology evidence="1">Peripheral membrane protein</topology>
    </subcellularLocation>
</comment>
<dbReference type="PROSITE" id="PS50893">
    <property type="entry name" value="ABC_TRANSPORTER_2"/>
    <property type="match status" value="2"/>
</dbReference>
<dbReference type="Pfam" id="PF08352">
    <property type="entry name" value="oligo_HPY"/>
    <property type="match status" value="2"/>
</dbReference>
<dbReference type="SMART" id="SM00382">
    <property type="entry name" value="AAA"/>
    <property type="match status" value="2"/>
</dbReference>
<dbReference type="GO" id="GO:0015833">
    <property type="term" value="P:peptide transport"/>
    <property type="evidence" value="ECO:0007669"/>
    <property type="project" value="InterPro"/>
</dbReference>
<dbReference type="Proteomes" id="UP000198767">
    <property type="component" value="Unassembled WGS sequence"/>
</dbReference>
<dbReference type="GO" id="GO:0055085">
    <property type="term" value="P:transmembrane transport"/>
    <property type="evidence" value="ECO:0007669"/>
    <property type="project" value="UniProtKB-ARBA"/>
</dbReference>
<evidence type="ECO:0000256" key="3">
    <source>
        <dbReference type="ARBA" id="ARBA00022741"/>
    </source>
</evidence>
<keyword evidence="3" id="KW-0547">Nucleotide-binding</keyword>
<evidence type="ECO:0000313" key="7">
    <source>
        <dbReference type="Proteomes" id="UP000198767"/>
    </source>
</evidence>
<gene>
    <name evidence="6" type="ORF">SAMN04488118_102223</name>
</gene>
<reference evidence="6 7" key="1">
    <citation type="submission" date="2016-10" db="EMBL/GenBank/DDBJ databases">
        <authorList>
            <person name="de Groot N.N."/>
        </authorList>
    </citation>
    <scope>NUCLEOTIDE SEQUENCE [LARGE SCALE GENOMIC DNA]</scope>
    <source>
        <strain evidence="6 7">U95</strain>
    </source>
</reference>
<protein>
    <submittedName>
        <fullName evidence="6">Peptide/nickel transport system ATP-binding protein</fullName>
    </submittedName>
</protein>
<evidence type="ECO:0000256" key="2">
    <source>
        <dbReference type="ARBA" id="ARBA00022448"/>
    </source>
</evidence>
<dbReference type="GO" id="GO:0005524">
    <property type="term" value="F:ATP binding"/>
    <property type="evidence" value="ECO:0007669"/>
    <property type="project" value="UniProtKB-KW"/>
</dbReference>
<feature type="domain" description="ABC transporter" evidence="5">
    <location>
        <begin position="279"/>
        <end position="520"/>
    </location>
</feature>
<dbReference type="InterPro" id="IPR050319">
    <property type="entry name" value="ABC_transp_ATP-bind"/>
</dbReference>
<dbReference type="AlphaFoldDB" id="A0A1G5PXK3"/>
<dbReference type="Pfam" id="PF00005">
    <property type="entry name" value="ABC_tran"/>
    <property type="match status" value="2"/>
</dbReference>
<sequence length="545" mass="59252">MSEPLLKVRDLKIGATIFPPGEKPRDIEIVHGVSFDLERGKVLGLIGESGAGKSTIGLASMAYGRGGVKLTGGEVWVNGRDILQSKLGDIRALRGAEVTYVSQSAAASFNPAKKIMEQVIEAAVEQKKFSRNEAEARARTLFAKLGLPDPDNIGDRYPHQVSGGQLQRCMTALALCPEPDLVVFDEPTTALDVTTQIDVLMAIKEAIKDTGVAALYITHDLAVVAQVSDDIMVLRMGDMVEYGSVDQIINNPQEEYTKALVSVRSIEHEEKTPNSDPVLKVDGISARYKGLTHDVLSNVSVELHPGQTLAVVGESGSGKSTLARVITGLLPPRAGEISFAGRTLSPELAGRSRDDLRELQMIYQMADTAMNPRQTVGTIIGRPLEFYFGLRGAEKRKRVIELLDEIELGEKFLDRYPAELSGGQKQRVCIARALAAKPKLIICDEVTSALDPLVADGILKLLLNLQKAEDVAYLFITHDLATVRAISDTIAVMYQGNLQRYGSKSEVLSPPFDDYTDLLLSSVPEMRLGWLESVVANRKMESAGN</sequence>
<dbReference type="InterPro" id="IPR027417">
    <property type="entry name" value="P-loop_NTPase"/>
</dbReference>
<proteinExistence type="predicted"/>
<evidence type="ECO:0000313" key="6">
    <source>
        <dbReference type="EMBL" id="SCZ53986.1"/>
    </source>
</evidence>
<dbReference type="InterPro" id="IPR013563">
    <property type="entry name" value="Oligopep_ABC_C"/>
</dbReference>
<name>A0A1G5PXK3_9RHOB</name>
<dbReference type="InterPro" id="IPR003439">
    <property type="entry name" value="ABC_transporter-like_ATP-bd"/>
</dbReference>
<dbReference type="FunFam" id="3.40.50.300:FF:002585">
    <property type="entry name" value="Glutathione import ATP-binding protein GsiA"/>
    <property type="match status" value="1"/>
</dbReference>
<evidence type="ECO:0000259" key="5">
    <source>
        <dbReference type="PROSITE" id="PS50893"/>
    </source>
</evidence>
<organism evidence="6 7">
    <name type="scientific">Epibacterium ulvae</name>
    <dbReference type="NCBI Taxonomy" id="1156985"/>
    <lineage>
        <taxon>Bacteria</taxon>
        <taxon>Pseudomonadati</taxon>
        <taxon>Pseudomonadota</taxon>
        <taxon>Alphaproteobacteria</taxon>
        <taxon>Rhodobacterales</taxon>
        <taxon>Roseobacteraceae</taxon>
        <taxon>Epibacterium</taxon>
    </lineage>
</organism>
<accession>A0A1G5PXK3</accession>
<dbReference type="GO" id="GO:0005886">
    <property type="term" value="C:plasma membrane"/>
    <property type="evidence" value="ECO:0007669"/>
    <property type="project" value="UniProtKB-SubCell"/>
</dbReference>
<dbReference type="Gene3D" id="3.40.50.300">
    <property type="entry name" value="P-loop containing nucleotide triphosphate hydrolases"/>
    <property type="match status" value="2"/>
</dbReference>
<dbReference type="EMBL" id="FMWG01000002">
    <property type="protein sequence ID" value="SCZ53986.1"/>
    <property type="molecule type" value="Genomic_DNA"/>
</dbReference>
<dbReference type="InterPro" id="IPR017871">
    <property type="entry name" value="ABC_transporter-like_CS"/>
</dbReference>
<feature type="domain" description="ABC transporter" evidence="5">
    <location>
        <begin position="6"/>
        <end position="261"/>
    </location>
</feature>
<keyword evidence="2" id="KW-0813">Transport</keyword>
<dbReference type="InterPro" id="IPR003593">
    <property type="entry name" value="AAA+_ATPase"/>
</dbReference>
<dbReference type="SUPFAM" id="SSF52540">
    <property type="entry name" value="P-loop containing nucleoside triphosphate hydrolases"/>
    <property type="match status" value="2"/>
</dbReference>
<dbReference type="PROSITE" id="PS00211">
    <property type="entry name" value="ABC_TRANSPORTER_1"/>
    <property type="match status" value="1"/>
</dbReference>
<keyword evidence="4 6" id="KW-0067">ATP-binding</keyword>
<dbReference type="PANTHER" id="PTHR43776">
    <property type="entry name" value="TRANSPORT ATP-BINDING PROTEIN"/>
    <property type="match status" value="1"/>
</dbReference>
<evidence type="ECO:0000256" key="1">
    <source>
        <dbReference type="ARBA" id="ARBA00004417"/>
    </source>
</evidence>
<keyword evidence="7" id="KW-1185">Reference proteome</keyword>
<dbReference type="OrthoDB" id="9802264at2"/>
<dbReference type="RefSeq" id="WP_090216356.1">
    <property type="nucleotide sequence ID" value="NZ_FMWG01000002.1"/>
</dbReference>
<evidence type="ECO:0000256" key="4">
    <source>
        <dbReference type="ARBA" id="ARBA00022840"/>
    </source>
</evidence>
<dbReference type="STRING" id="1156985.SAMN04488118_102223"/>
<dbReference type="CDD" id="cd03257">
    <property type="entry name" value="ABC_NikE_OppD_transporters"/>
    <property type="match status" value="2"/>
</dbReference>
<dbReference type="GO" id="GO:0016887">
    <property type="term" value="F:ATP hydrolysis activity"/>
    <property type="evidence" value="ECO:0007669"/>
    <property type="project" value="InterPro"/>
</dbReference>